<sequence>MKHGKSHFHMVSRGQTIPYGRSQPALRQFLDCLSLLLLPQSGQPVHIEAIPAIVVSITIKHANPSQIEKAEDVAPDSIPGQAHKIAASDPKLERHAHSAAEAIPSQVKPTHEKDDGQGGEPQPIIPSKPHEKDAGQGPTIITL</sequence>
<proteinExistence type="predicted"/>
<reference evidence="2" key="1">
    <citation type="submission" date="2021-01" db="EMBL/GenBank/DDBJ databases">
        <title>Adiantum capillus-veneris genome.</title>
        <authorList>
            <person name="Fang Y."/>
            <person name="Liao Q."/>
        </authorList>
    </citation>
    <scope>NUCLEOTIDE SEQUENCE</scope>
    <source>
        <strain evidence="2">H3</strain>
        <tissue evidence="2">Leaf</tissue>
    </source>
</reference>
<keyword evidence="3" id="KW-1185">Reference proteome</keyword>
<evidence type="ECO:0000313" key="3">
    <source>
        <dbReference type="Proteomes" id="UP000886520"/>
    </source>
</evidence>
<evidence type="ECO:0000256" key="1">
    <source>
        <dbReference type="SAM" id="MobiDB-lite"/>
    </source>
</evidence>
<accession>A0A9D4U985</accession>
<dbReference type="Proteomes" id="UP000886520">
    <property type="component" value="Chromosome 21"/>
</dbReference>
<comment type="caution">
    <text evidence="2">The sequence shown here is derived from an EMBL/GenBank/DDBJ whole genome shotgun (WGS) entry which is preliminary data.</text>
</comment>
<dbReference type="AlphaFoldDB" id="A0A9D4U985"/>
<name>A0A9D4U985_ADICA</name>
<feature type="region of interest" description="Disordered" evidence="1">
    <location>
        <begin position="68"/>
        <end position="143"/>
    </location>
</feature>
<dbReference type="EMBL" id="JABFUD020000021">
    <property type="protein sequence ID" value="KAI5062879.1"/>
    <property type="molecule type" value="Genomic_DNA"/>
</dbReference>
<protein>
    <submittedName>
        <fullName evidence="2">Uncharacterized protein</fullName>
    </submittedName>
</protein>
<organism evidence="2 3">
    <name type="scientific">Adiantum capillus-veneris</name>
    <name type="common">Maidenhair fern</name>
    <dbReference type="NCBI Taxonomy" id="13818"/>
    <lineage>
        <taxon>Eukaryota</taxon>
        <taxon>Viridiplantae</taxon>
        <taxon>Streptophyta</taxon>
        <taxon>Embryophyta</taxon>
        <taxon>Tracheophyta</taxon>
        <taxon>Polypodiopsida</taxon>
        <taxon>Polypodiidae</taxon>
        <taxon>Polypodiales</taxon>
        <taxon>Pteridineae</taxon>
        <taxon>Pteridaceae</taxon>
        <taxon>Vittarioideae</taxon>
        <taxon>Adiantum</taxon>
    </lineage>
</organism>
<gene>
    <name evidence="2" type="ORF">GOP47_0021426</name>
</gene>
<evidence type="ECO:0000313" key="2">
    <source>
        <dbReference type="EMBL" id="KAI5062879.1"/>
    </source>
</evidence>